<reference evidence="2 3" key="1">
    <citation type="journal article" date="2010" name="Stand. Genomic Sci.">
        <title>Complete genome sequence of Nocardiopsis dassonvillei type strain (IMRU 509).</title>
        <authorList>
            <person name="Sun H."/>
            <person name="Lapidus A."/>
            <person name="Nolan M."/>
            <person name="Lucas S."/>
            <person name="Del Rio T.G."/>
            <person name="Tice H."/>
            <person name="Cheng J.F."/>
            <person name="Tapia R."/>
            <person name="Han C."/>
            <person name="Goodwin L."/>
            <person name="Pitluck S."/>
            <person name="Pagani I."/>
            <person name="Ivanova N."/>
            <person name="Mavromatis K."/>
            <person name="Mikhailova N."/>
            <person name="Pati A."/>
            <person name="Chen A."/>
            <person name="Palaniappan K."/>
            <person name="Land M."/>
            <person name="Hauser L."/>
            <person name="Chang Y.J."/>
            <person name="Jeffries C.D."/>
            <person name="Djao O.D."/>
            <person name="Rohde M."/>
            <person name="Sikorski J."/>
            <person name="Goker M."/>
            <person name="Woyke T."/>
            <person name="Bristow J."/>
            <person name="Eisen J.A."/>
            <person name="Markowitz V."/>
            <person name="Hugenholtz P."/>
            <person name="Kyrpides N.C."/>
            <person name="Klenk H.P."/>
        </authorList>
    </citation>
    <scope>NUCLEOTIDE SEQUENCE [LARGE SCALE GENOMIC DNA]</scope>
    <source>
        <strain evidence="3">ATCC 23218 / DSM 43111 / CIP 107115 / JCM 7437 / KCTC 9190 / NBRC 14626 / NCTC 10488 / NRRL B-5397 / IMRU 509</strain>
    </source>
</reference>
<dbReference type="EMBL" id="CP002040">
    <property type="protein sequence ID" value="ADH67799.1"/>
    <property type="molecule type" value="Genomic_DNA"/>
</dbReference>
<feature type="compositionally biased region" description="Pro residues" evidence="1">
    <location>
        <begin position="76"/>
        <end position="85"/>
    </location>
</feature>
<dbReference type="RefSeq" id="WP_013153406.1">
    <property type="nucleotide sequence ID" value="NC_014210.1"/>
</dbReference>
<protein>
    <submittedName>
        <fullName evidence="2">Uncharacterized protein</fullName>
    </submittedName>
</protein>
<keyword evidence="3" id="KW-1185">Reference proteome</keyword>
<sequence length="91" mass="9771">MQSPPPPGEPPVDHAEAALLALRRYYGDRYAIHHNGDLWVATDRSPSGLTAPTVIEPTLEAFVAALEAPGQRFGRPFPPGPPCSSPFPERG</sequence>
<dbReference type="AlphaFoldDB" id="D7AWK2"/>
<dbReference type="HOGENOM" id="CLU_2423976_0_0_11"/>
<evidence type="ECO:0000313" key="3">
    <source>
        <dbReference type="Proteomes" id="UP000002219"/>
    </source>
</evidence>
<dbReference type="GeneID" id="91484957"/>
<organism evidence="2 3">
    <name type="scientific">Nocardiopsis dassonvillei (strain ATCC 23218 / DSM 43111 / CIP 107115 / JCM 7437 / KCTC 9190 / NBRC 14626 / NCTC 10488 / NRRL B-5397 / IMRU 509)</name>
    <name type="common">Actinomadura dassonvillei</name>
    <dbReference type="NCBI Taxonomy" id="446468"/>
    <lineage>
        <taxon>Bacteria</taxon>
        <taxon>Bacillati</taxon>
        <taxon>Actinomycetota</taxon>
        <taxon>Actinomycetes</taxon>
        <taxon>Streptosporangiales</taxon>
        <taxon>Nocardiopsidaceae</taxon>
        <taxon>Nocardiopsis</taxon>
    </lineage>
</organism>
<dbReference type="KEGG" id="nda:Ndas_2377"/>
<dbReference type="STRING" id="446468.Ndas_2377"/>
<evidence type="ECO:0000313" key="2">
    <source>
        <dbReference type="EMBL" id="ADH67799.1"/>
    </source>
</evidence>
<dbReference type="OrthoDB" id="3431608at2"/>
<accession>D7AWK2</accession>
<dbReference type="Proteomes" id="UP000002219">
    <property type="component" value="Chromosome 1"/>
</dbReference>
<gene>
    <name evidence="2" type="ordered locus">Ndas_2377</name>
</gene>
<proteinExistence type="predicted"/>
<name>D7AWK2_NOCDD</name>
<feature type="region of interest" description="Disordered" evidence="1">
    <location>
        <begin position="71"/>
        <end position="91"/>
    </location>
</feature>
<evidence type="ECO:0000256" key="1">
    <source>
        <dbReference type="SAM" id="MobiDB-lite"/>
    </source>
</evidence>